<dbReference type="PANTHER" id="PTHR15811:SF5">
    <property type="entry name" value="MTH938 DOMAIN-CONTAINING PROTEIN"/>
    <property type="match status" value="1"/>
</dbReference>
<protein>
    <submittedName>
        <fullName evidence="3">Uncharacterized protein</fullName>
    </submittedName>
</protein>
<evidence type="ECO:0000256" key="2">
    <source>
        <dbReference type="ARBA" id="ARBA00022490"/>
    </source>
</evidence>
<dbReference type="Pfam" id="PF04430">
    <property type="entry name" value="DUF498"/>
    <property type="match status" value="1"/>
</dbReference>
<gene>
    <name evidence="3" type="ORF">EDC61_101258</name>
</gene>
<dbReference type="FunFam" id="3.40.1230.10:FF:000001">
    <property type="entry name" value="Adipogenesis-associated, Mth938 domain-containing"/>
    <property type="match status" value="1"/>
</dbReference>
<dbReference type="Gene3D" id="3.40.1230.10">
    <property type="entry name" value="MTH938-like"/>
    <property type="match status" value="1"/>
</dbReference>
<dbReference type="GO" id="GO:0005737">
    <property type="term" value="C:cytoplasm"/>
    <property type="evidence" value="ECO:0007669"/>
    <property type="project" value="UniProtKB-SubCell"/>
</dbReference>
<accession>A0A4R3JZ81</accession>
<dbReference type="CDD" id="cd05126">
    <property type="entry name" value="Mth938"/>
    <property type="match status" value="1"/>
</dbReference>
<sequence>MKPRIDATAFGSITIEGETFDHDVLIRPDGAVRKRKKQLSKAIYGTSHTISLDEAEHIFKDRADQLIVGAGQNGMVQLSDAAAAFFKQHHCKVTLLPTPEAIELWNQAKGRAIGLFHVTC</sequence>
<dbReference type="InterPro" id="IPR007523">
    <property type="entry name" value="NDUFAF3/AAMDC"/>
</dbReference>
<dbReference type="InterPro" id="IPR036748">
    <property type="entry name" value="MTH938-like_sf"/>
</dbReference>
<evidence type="ECO:0000313" key="3">
    <source>
        <dbReference type="EMBL" id="TCS74034.1"/>
    </source>
</evidence>
<dbReference type="EMBL" id="SLZY01000001">
    <property type="protein sequence ID" value="TCS74034.1"/>
    <property type="molecule type" value="Genomic_DNA"/>
</dbReference>
<keyword evidence="4" id="KW-1185">Reference proteome</keyword>
<name>A0A4R3JZ81_9PROT</name>
<comment type="caution">
    <text evidence="3">The sequence shown here is derived from an EMBL/GenBank/DDBJ whole genome shotgun (WGS) entry which is preliminary data.</text>
</comment>
<evidence type="ECO:0000256" key="1">
    <source>
        <dbReference type="ARBA" id="ARBA00004496"/>
    </source>
</evidence>
<dbReference type="PANTHER" id="PTHR15811">
    <property type="entry name" value="MTH938 DOMAIN-CONTAINING PROTEIN"/>
    <property type="match status" value="1"/>
</dbReference>
<comment type="subcellular location">
    <subcellularLocation>
        <location evidence="1">Cytoplasm</location>
    </subcellularLocation>
</comment>
<evidence type="ECO:0000313" key="4">
    <source>
        <dbReference type="Proteomes" id="UP000295135"/>
    </source>
</evidence>
<dbReference type="RefSeq" id="WP_126459255.1">
    <property type="nucleotide sequence ID" value="NZ_AP018721.1"/>
</dbReference>
<dbReference type="AlphaFoldDB" id="A0A4R3JZ81"/>
<organism evidence="3 4">
    <name type="scientific">Sulfuritortus calidifontis</name>
    <dbReference type="NCBI Taxonomy" id="1914471"/>
    <lineage>
        <taxon>Bacteria</taxon>
        <taxon>Pseudomonadati</taxon>
        <taxon>Pseudomonadota</taxon>
        <taxon>Betaproteobacteria</taxon>
        <taxon>Nitrosomonadales</taxon>
        <taxon>Thiobacillaceae</taxon>
        <taxon>Sulfuritortus</taxon>
    </lineage>
</organism>
<dbReference type="SUPFAM" id="SSF64076">
    <property type="entry name" value="MTH938-like"/>
    <property type="match status" value="1"/>
</dbReference>
<dbReference type="OrthoDB" id="8234422at2"/>
<proteinExistence type="predicted"/>
<dbReference type="InterPro" id="IPR034096">
    <property type="entry name" value="AAMDC"/>
</dbReference>
<reference evidence="3 4" key="1">
    <citation type="submission" date="2019-03" db="EMBL/GenBank/DDBJ databases">
        <title>Genomic Encyclopedia of Type Strains, Phase IV (KMG-IV): sequencing the most valuable type-strain genomes for metagenomic binning, comparative biology and taxonomic classification.</title>
        <authorList>
            <person name="Goeker M."/>
        </authorList>
    </citation>
    <scope>NUCLEOTIDE SEQUENCE [LARGE SCALE GENOMIC DNA]</scope>
    <source>
        <strain evidence="3 4">DSM 103923</strain>
    </source>
</reference>
<keyword evidence="2" id="KW-0963">Cytoplasm</keyword>
<dbReference type="Proteomes" id="UP000295135">
    <property type="component" value="Unassembled WGS sequence"/>
</dbReference>